<dbReference type="InterPro" id="IPR045768">
    <property type="entry name" value="SpoIIE_N"/>
</dbReference>
<protein>
    <submittedName>
        <fullName evidence="4">Serine phosphatase</fullName>
    </submittedName>
</protein>
<gene>
    <name evidence="4" type="ORF">DESME_00360</name>
</gene>
<feature type="transmembrane region" description="Helical" evidence="2">
    <location>
        <begin position="59"/>
        <end position="76"/>
    </location>
</feature>
<feature type="domain" description="PPM-type phosphatase" evidence="3">
    <location>
        <begin position="483"/>
        <end position="692"/>
    </location>
</feature>
<dbReference type="STRING" id="871968.DESME_00360"/>
<feature type="transmembrane region" description="Helical" evidence="2">
    <location>
        <begin position="282"/>
        <end position="301"/>
    </location>
</feature>
<dbReference type="Pfam" id="PF07228">
    <property type="entry name" value="SpoIIE"/>
    <property type="match status" value="1"/>
</dbReference>
<keyword evidence="2" id="KW-0472">Membrane</keyword>
<dbReference type="SUPFAM" id="SSF81606">
    <property type="entry name" value="PP2C-like"/>
    <property type="match status" value="1"/>
</dbReference>
<dbReference type="PANTHER" id="PTHR43156:SF2">
    <property type="entry name" value="STAGE II SPORULATION PROTEIN E"/>
    <property type="match status" value="1"/>
</dbReference>
<keyword evidence="5" id="KW-1185">Reference proteome</keyword>
<accession>W0E9K9</accession>
<dbReference type="Gene3D" id="3.60.40.10">
    <property type="entry name" value="PPM-type phosphatase domain"/>
    <property type="match status" value="1"/>
</dbReference>
<keyword evidence="2" id="KW-1133">Transmembrane helix</keyword>
<dbReference type="AlphaFoldDB" id="W0E9K9"/>
<feature type="transmembrane region" description="Helical" evidence="2">
    <location>
        <begin position="23"/>
        <end position="52"/>
    </location>
</feature>
<dbReference type="InterPro" id="IPR036457">
    <property type="entry name" value="PPM-type-like_dom_sf"/>
</dbReference>
<dbReference type="eggNOG" id="COG2208">
    <property type="taxonomic scope" value="Bacteria"/>
</dbReference>
<dbReference type="RefSeq" id="WP_006717576.1">
    <property type="nucleotide sequence ID" value="NZ_CP007032.1"/>
</dbReference>
<feature type="transmembrane region" description="Helical" evidence="2">
    <location>
        <begin position="139"/>
        <end position="156"/>
    </location>
</feature>
<evidence type="ECO:0000256" key="1">
    <source>
        <dbReference type="ARBA" id="ARBA00022801"/>
    </source>
</evidence>
<evidence type="ECO:0000313" key="4">
    <source>
        <dbReference type="EMBL" id="AHF05731.1"/>
    </source>
</evidence>
<feature type="transmembrane region" description="Helical" evidence="2">
    <location>
        <begin position="106"/>
        <end position="127"/>
    </location>
</feature>
<dbReference type="GO" id="GO:0016791">
    <property type="term" value="F:phosphatase activity"/>
    <property type="evidence" value="ECO:0007669"/>
    <property type="project" value="TreeGrafter"/>
</dbReference>
<evidence type="ECO:0000313" key="5">
    <source>
        <dbReference type="Proteomes" id="UP000010847"/>
    </source>
</evidence>
<dbReference type="Pfam" id="PF19732">
    <property type="entry name" value="SpoIIE_N"/>
    <property type="match status" value="1"/>
</dbReference>
<dbReference type="EMBL" id="CP007032">
    <property type="protein sequence ID" value="AHF05731.1"/>
    <property type="molecule type" value="Genomic_DNA"/>
</dbReference>
<reference evidence="4 5" key="1">
    <citation type="submission" date="2013-12" db="EMBL/GenBank/DDBJ databases">
        <authorList>
            <consortium name="DOE Joint Genome Institute"/>
            <person name="Smidt H."/>
            <person name="Huntemann M."/>
            <person name="Han J."/>
            <person name="Chen A."/>
            <person name="Kyrpides N."/>
            <person name="Mavromatis K."/>
            <person name="Markowitz V."/>
            <person name="Palaniappan K."/>
            <person name="Ivanova N."/>
            <person name="Schaumberg A."/>
            <person name="Pati A."/>
            <person name="Liolios K."/>
            <person name="Nordberg H.P."/>
            <person name="Cantor M.N."/>
            <person name="Hua S.X."/>
            <person name="Woyke T."/>
        </authorList>
    </citation>
    <scope>NUCLEOTIDE SEQUENCE [LARGE SCALE GENOMIC DNA]</scope>
    <source>
        <strain evidence="5">DSM 15288</strain>
    </source>
</reference>
<feature type="transmembrane region" description="Helical" evidence="2">
    <location>
        <begin position="176"/>
        <end position="206"/>
    </location>
</feature>
<dbReference type="InterPro" id="IPR001932">
    <property type="entry name" value="PPM-type_phosphatase-like_dom"/>
</dbReference>
<dbReference type="PANTHER" id="PTHR43156">
    <property type="entry name" value="STAGE II SPORULATION PROTEIN E-RELATED"/>
    <property type="match status" value="1"/>
</dbReference>
<sequence>MAEWASLKANGLRRDKLAWGGQLVWQTLLGCLVARGSILEVYPFGIAFGAALLLNGQKGVSLGLIGVALGTLSLVFNDLVGTLQILLILTSLILIVPILRGKKREGAYLGIITALVCGVISYLILSLSQSNLEMGMKSVLLSLFSGALAVVFWFALRNQEALWRGEFTREQGTAWLVLLVGIISGLQGVKIGEINLVVTVLSFFILFVAERFGAGPAAGVGVMLGFLPHLQLNAQNLMEAGIYGLAGFGSGAFKKLGKLGIGIAFTGVILMLTVSLRPEAVYPQLVSSALALLLFLFFPSAPPQTNFLKSKPMPEVESTVTKVKTVAEIFEQIAYSAQAAEAEVHHSKPDIPELMNVLVERVCKTCPTIETCWTREFYKTYHFLFNLFEEVERAEELNPKDLPLEWKRHCGRLKEMVLGVQFILEHEKSLEGWRARLAANQDALSRQFQSVSQVMGHLAKELNTRHNLEQVKYSGVARRRREFLDMGVASFTKSGNAMSGDNYASLAFSPTEHAVIVSDGMGVGDSAAKLSATALSLLEQLLNTGFEPEGAIQALNSILVLRSPEESFVTIDMAILDLESNGLRLVKVGACPSYIKGIKGVRVLETSSLPAGILNHIDIPVLEEEFLPEEVLVLVTDGIQDLHKDGTDWLKSYLENQEITSSQELAQQIVSEARRSSADDMFDDGVVLIIRKKWVD</sequence>
<evidence type="ECO:0000256" key="2">
    <source>
        <dbReference type="SAM" id="Phobius"/>
    </source>
</evidence>
<organism evidence="4 5">
    <name type="scientific">Desulfitobacterium metallireducens DSM 15288</name>
    <dbReference type="NCBI Taxonomy" id="871968"/>
    <lineage>
        <taxon>Bacteria</taxon>
        <taxon>Bacillati</taxon>
        <taxon>Bacillota</taxon>
        <taxon>Clostridia</taxon>
        <taxon>Eubacteriales</taxon>
        <taxon>Desulfitobacteriaceae</taxon>
        <taxon>Desulfitobacterium</taxon>
    </lineage>
</organism>
<feature type="transmembrane region" description="Helical" evidence="2">
    <location>
        <begin position="259"/>
        <end position="276"/>
    </location>
</feature>
<feature type="transmembrane region" description="Helical" evidence="2">
    <location>
        <begin position="82"/>
        <end position="99"/>
    </location>
</feature>
<dbReference type="KEGG" id="dmt:DESME_00360"/>
<name>W0E9K9_9FIRM</name>
<dbReference type="InterPro" id="IPR052016">
    <property type="entry name" value="Bact_Sigma-Reg"/>
</dbReference>
<dbReference type="OrthoDB" id="9763774at2"/>
<dbReference type="SMART" id="SM00331">
    <property type="entry name" value="PP2C_SIG"/>
    <property type="match status" value="1"/>
</dbReference>
<keyword evidence="1" id="KW-0378">Hydrolase</keyword>
<keyword evidence="2" id="KW-0812">Transmembrane</keyword>
<evidence type="ECO:0000259" key="3">
    <source>
        <dbReference type="SMART" id="SM00331"/>
    </source>
</evidence>
<dbReference type="Proteomes" id="UP000010847">
    <property type="component" value="Chromosome"/>
</dbReference>
<dbReference type="HOGENOM" id="CLU_017349_0_0_9"/>
<proteinExistence type="predicted"/>